<evidence type="ECO:0000259" key="1">
    <source>
        <dbReference type="Pfam" id="PF00667"/>
    </source>
</evidence>
<protein>
    <recommendedName>
        <fullName evidence="1">Sulfite reductase [NADPH] flavoprotein alpha-component-like FAD-binding domain-containing protein</fullName>
    </recommendedName>
</protein>
<proteinExistence type="predicted"/>
<dbReference type="Proteomes" id="UP000696573">
    <property type="component" value="Unassembled WGS sequence"/>
</dbReference>
<dbReference type="OrthoDB" id="10480999at2759"/>
<comment type="caution">
    <text evidence="2">The sequence shown here is derived from an EMBL/GenBank/DDBJ whole genome shotgun (WGS) entry which is preliminary data.</text>
</comment>
<dbReference type="EMBL" id="CABFNQ020000744">
    <property type="protein sequence ID" value="CAH0032709.1"/>
    <property type="molecule type" value="Genomic_DNA"/>
</dbReference>
<dbReference type="GO" id="GO:0016491">
    <property type="term" value="F:oxidoreductase activity"/>
    <property type="evidence" value="ECO:0007669"/>
    <property type="project" value="InterPro"/>
</dbReference>
<keyword evidence="3" id="KW-1185">Reference proteome</keyword>
<gene>
    <name evidence="2" type="ORF">CRHIZ90672A_00002491</name>
</gene>
<evidence type="ECO:0000313" key="2">
    <source>
        <dbReference type="EMBL" id="CAH0032709.1"/>
    </source>
</evidence>
<name>A0A9N9YT97_9HYPO</name>
<dbReference type="SUPFAM" id="SSF63380">
    <property type="entry name" value="Riboflavin synthase domain-like"/>
    <property type="match status" value="1"/>
</dbReference>
<dbReference type="InterPro" id="IPR017938">
    <property type="entry name" value="Riboflavin_synthase-like_b-brl"/>
</dbReference>
<dbReference type="InterPro" id="IPR003097">
    <property type="entry name" value="CysJ-like_FAD-binding"/>
</dbReference>
<organism evidence="2 3">
    <name type="scientific">Clonostachys rhizophaga</name>
    <dbReference type="NCBI Taxonomy" id="160324"/>
    <lineage>
        <taxon>Eukaryota</taxon>
        <taxon>Fungi</taxon>
        <taxon>Dikarya</taxon>
        <taxon>Ascomycota</taxon>
        <taxon>Pezizomycotina</taxon>
        <taxon>Sordariomycetes</taxon>
        <taxon>Hypocreomycetidae</taxon>
        <taxon>Hypocreales</taxon>
        <taxon>Bionectriaceae</taxon>
        <taxon>Clonostachys</taxon>
    </lineage>
</organism>
<feature type="domain" description="Sulfite reductase [NADPH] flavoprotein alpha-component-like FAD-binding" evidence="1">
    <location>
        <begin position="79"/>
        <end position="153"/>
    </location>
</feature>
<reference evidence="2" key="1">
    <citation type="submission" date="2021-10" db="EMBL/GenBank/DDBJ databases">
        <authorList>
            <person name="Piombo E."/>
        </authorList>
    </citation>
    <scope>NUCLEOTIDE SEQUENCE</scope>
</reference>
<dbReference type="AlphaFoldDB" id="A0A9N9YT97"/>
<evidence type="ECO:0000313" key="3">
    <source>
        <dbReference type="Proteomes" id="UP000696573"/>
    </source>
</evidence>
<accession>A0A9N9YT97</accession>
<dbReference type="Pfam" id="PF00667">
    <property type="entry name" value="FAD_binding_1"/>
    <property type="match status" value="1"/>
</dbReference>
<dbReference type="Gene3D" id="2.40.30.10">
    <property type="entry name" value="Translation factors"/>
    <property type="match status" value="1"/>
</dbReference>
<sequence length="208" mass="22975">MLQPVHKECFERPQKLGARGGLFRLVDDPARKKGRPYIPTLSVALSTETITKDNSTKCPADDAELTKGRAKSTLSPIHLVDIKGARKLASSMDDSIVHIEFDISQLLELKHNTGDHMAVWPEHKDAGTTALTTTLGLSEVDLTRCLGITANDPKGRWNSLSHPTHPYVHYIVLRAPGDLGKGERFHLRKWQAVLSNTEANITDNSVII</sequence>